<evidence type="ECO:0000256" key="3">
    <source>
        <dbReference type="ARBA" id="ARBA00023163"/>
    </source>
</evidence>
<dbReference type="STRING" id="154621.RV11_GL002804"/>
<dbReference type="InterPro" id="IPR011663">
    <property type="entry name" value="UTRA"/>
</dbReference>
<keyword evidence="1" id="KW-0805">Transcription regulation</keyword>
<protein>
    <recommendedName>
        <fullName evidence="4">HTH gntR-type domain-containing protein</fullName>
    </recommendedName>
</protein>
<dbReference type="InterPro" id="IPR036388">
    <property type="entry name" value="WH-like_DNA-bd_sf"/>
</dbReference>
<organism evidence="5 6">
    <name type="scientific">Enterococcus phoeniculicola ATCC BAA-412</name>
    <dbReference type="NCBI Taxonomy" id="1158610"/>
    <lineage>
        <taxon>Bacteria</taxon>
        <taxon>Bacillati</taxon>
        <taxon>Bacillota</taxon>
        <taxon>Bacilli</taxon>
        <taxon>Lactobacillales</taxon>
        <taxon>Enterococcaceae</taxon>
        <taxon>Enterococcus</taxon>
    </lineage>
</organism>
<keyword evidence="2" id="KW-0238">DNA-binding</keyword>
<dbReference type="SUPFAM" id="SSF46785">
    <property type="entry name" value="Winged helix' DNA-binding domain"/>
    <property type="match status" value="1"/>
</dbReference>
<keyword evidence="3" id="KW-0804">Transcription</keyword>
<dbReference type="OrthoDB" id="457376at2"/>
<proteinExistence type="predicted"/>
<comment type="caution">
    <text evidence="5">The sequence shown here is derived from an EMBL/GenBank/DDBJ whole genome shotgun (WGS) entry which is preliminary data.</text>
</comment>
<dbReference type="Gene3D" id="1.10.10.10">
    <property type="entry name" value="Winged helix-like DNA-binding domain superfamily/Winged helix DNA-binding domain"/>
    <property type="match status" value="1"/>
</dbReference>
<dbReference type="SUPFAM" id="SSF64288">
    <property type="entry name" value="Chorismate lyase-like"/>
    <property type="match status" value="1"/>
</dbReference>
<dbReference type="Proteomes" id="UP000013785">
    <property type="component" value="Unassembled WGS sequence"/>
</dbReference>
<evidence type="ECO:0000313" key="6">
    <source>
        <dbReference type="Proteomes" id="UP000013785"/>
    </source>
</evidence>
<dbReference type="EMBL" id="AJAT01000018">
    <property type="protein sequence ID" value="EOL41673.1"/>
    <property type="molecule type" value="Genomic_DNA"/>
</dbReference>
<dbReference type="InterPro" id="IPR000524">
    <property type="entry name" value="Tscrpt_reg_HTH_GntR"/>
</dbReference>
<dbReference type="CDD" id="cd07377">
    <property type="entry name" value="WHTH_GntR"/>
    <property type="match status" value="1"/>
</dbReference>
<dbReference type="GO" id="GO:0045892">
    <property type="term" value="P:negative regulation of DNA-templated transcription"/>
    <property type="evidence" value="ECO:0007669"/>
    <property type="project" value="TreeGrafter"/>
</dbReference>
<dbReference type="RefSeq" id="WP_010769869.1">
    <property type="nucleotide sequence ID" value="NZ_ASWE01000001.1"/>
</dbReference>
<dbReference type="GO" id="GO:0003700">
    <property type="term" value="F:DNA-binding transcription factor activity"/>
    <property type="evidence" value="ECO:0007669"/>
    <property type="project" value="InterPro"/>
</dbReference>
<dbReference type="Pfam" id="PF00392">
    <property type="entry name" value="GntR"/>
    <property type="match status" value="1"/>
</dbReference>
<dbReference type="InterPro" id="IPR050679">
    <property type="entry name" value="Bact_HTH_transcr_reg"/>
</dbReference>
<dbReference type="SMART" id="SM00345">
    <property type="entry name" value="HTH_GNTR"/>
    <property type="match status" value="1"/>
</dbReference>
<dbReference type="PANTHER" id="PTHR44846:SF17">
    <property type="entry name" value="GNTR-FAMILY TRANSCRIPTIONAL REGULATOR"/>
    <property type="match status" value="1"/>
</dbReference>
<reference evidence="5 6" key="1">
    <citation type="submission" date="2013-02" db="EMBL/GenBank/DDBJ databases">
        <title>The Genome Sequence of Enterococcus phoeniculicola BAA-412.</title>
        <authorList>
            <consortium name="The Broad Institute Genome Sequencing Platform"/>
            <consortium name="The Broad Institute Genome Sequencing Center for Infectious Disease"/>
            <person name="Earl A.M."/>
            <person name="Gilmore M.S."/>
            <person name="Lebreton F."/>
            <person name="Walker B."/>
            <person name="Young S.K."/>
            <person name="Zeng Q."/>
            <person name="Gargeya S."/>
            <person name="Fitzgerald M."/>
            <person name="Haas B."/>
            <person name="Abouelleil A."/>
            <person name="Alvarado L."/>
            <person name="Arachchi H.M."/>
            <person name="Berlin A.M."/>
            <person name="Chapman S.B."/>
            <person name="Dewar J."/>
            <person name="Goldberg J."/>
            <person name="Griggs A."/>
            <person name="Gujja S."/>
            <person name="Hansen M."/>
            <person name="Howarth C."/>
            <person name="Imamovic A."/>
            <person name="Larimer J."/>
            <person name="McCowan C."/>
            <person name="Murphy C."/>
            <person name="Neiman D."/>
            <person name="Pearson M."/>
            <person name="Priest M."/>
            <person name="Roberts A."/>
            <person name="Saif S."/>
            <person name="Shea T."/>
            <person name="Sisk P."/>
            <person name="Sykes S."/>
            <person name="Wortman J."/>
            <person name="Nusbaum C."/>
            <person name="Birren B."/>
        </authorList>
    </citation>
    <scope>NUCLEOTIDE SEQUENCE [LARGE SCALE GENOMIC DNA]</scope>
    <source>
        <strain evidence="5 6">ATCC BAA-412</strain>
    </source>
</reference>
<dbReference type="SMART" id="SM00866">
    <property type="entry name" value="UTRA"/>
    <property type="match status" value="1"/>
</dbReference>
<feature type="domain" description="HTH gntR-type" evidence="4">
    <location>
        <begin position="7"/>
        <end position="75"/>
    </location>
</feature>
<sequence length="242" mass="28338">MINSNSEPLYLQIAADFRKKVQLNIWAQGTKIPTEIELCDEYHVSRITIRKAIDELIKDNLIIRKKALGTFIKEYTHTVDDHFTVVKSFTKEMKEVGIDIKTMKITILEGFADQRISNFLKIPIGEKIIILKRLRGEKNKAFAYFITYIQYDEKFSLKQSTYKGSFYEYLLSLGIYLTSDQEIVEAILPNKEVATMLRISQNKPVLKRVRMCSDPKTNFHEYTECYYTGSEYKYRLDFSSDV</sequence>
<accession>R3TKS5</accession>
<dbReference type="Gene3D" id="3.40.1410.10">
    <property type="entry name" value="Chorismate lyase-like"/>
    <property type="match status" value="1"/>
</dbReference>
<dbReference type="FunFam" id="1.10.10.10:FF:000079">
    <property type="entry name" value="GntR family transcriptional regulator"/>
    <property type="match status" value="1"/>
</dbReference>
<evidence type="ECO:0000259" key="4">
    <source>
        <dbReference type="PROSITE" id="PS50949"/>
    </source>
</evidence>
<name>R3TKS5_9ENTE</name>
<dbReference type="GO" id="GO:0003677">
    <property type="term" value="F:DNA binding"/>
    <property type="evidence" value="ECO:0007669"/>
    <property type="project" value="UniProtKB-KW"/>
</dbReference>
<keyword evidence="6" id="KW-1185">Reference proteome</keyword>
<dbReference type="HOGENOM" id="CLU_063236_2_3_9"/>
<dbReference type="InterPro" id="IPR036390">
    <property type="entry name" value="WH_DNA-bd_sf"/>
</dbReference>
<dbReference type="PRINTS" id="PR00035">
    <property type="entry name" value="HTHGNTR"/>
</dbReference>
<dbReference type="PANTHER" id="PTHR44846">
    <property type="entry name" value="MANNOSYL-D-GLYCERATE TRANSPORT/METABOLISM SYSTEM REPRESSOR MNGR-RELATED"/>
    <property type="match status" value="1"/>
</dbReference>
<dbReference type="AlphaFoldDB" id="R3TKS5"/>
<evidence type="ECO:0000256" key="1">
    <source>
        <dbReference type="ARBA" id="ARBA00023015"/>
    </source>
</evidence>
<dbReference type="Pfam" id="PF07702">
    <property type="entry name" value="UTRA"/>
    <property type="match status" value="1"/>
</dbReference>
<dbReference type="PROSITE" id="PS50949">
    <property type="entry name" value="HTH_GNTR"/>
    <property type="match status" value="1"/>
</dbReference>
<dbReference type="eggNOG" id="COG2188">
    <property type="taxonomic scope" value="Bacteria"/>
</dbReference>
<evidence type="ECO:0000313" key="5">
    <source>
        <dbReference type="EMBL" id="EOL41673.1"/>
    </source>
</evidence>
<dbReference type="PATRIC" id="fig|1158610.3.peg.3226"/>
<dbReference type="InterPro" id="IPR028978">
    <property type="entry name" value="Chorismate_lyase_/UTRA_dom_sf"/>
</dbReference>
<evidence type="ECO:0000256" key="2">
    <source>
        <dbReference type="ARBA" id="ARBA00023125"/>
    </source>
</evidence>
<gene>
    <name evidence="5" type="ORF">UC3_03238</name>
</gene>